<dbReference type="OrthoDB" id="4570396at2"/>
<dbReference type="SUPFAM" id="SSF56112">
    <property type="entry name" value="Protein kinase-like (PK-like)"/>
    <property type="match status" value="1"/>
</dbReference>
<dbReference type="EMBL" id="LT629732">
    <property type="protein sequence ID" value="SDS09414.1"/>
    <property type="molecule type" value="Genomic_DNA"/>
</dbReference>
<sequence>MDEVSGVQRAVLGADAASQVSDWLTRHVREHLGADIDRVLFTGGDIGAVFGLRLRDGREVVLKALRPGADARRLLAVVRAQNALAVSGFGCARVLDGPSRTDGVLAVVEERLSCTSTGSPHDPGARTAMAAALAAQIDALRTVDGTDLVAGRPAWADWSGGAWPVPHDSVFDFSTPVPGYEWLDEAADSAAAVLRSTHHSPNVIGHSDWVWQNVCVVDGAFVAGYDWDSLVYAPEPVVVGLSAGAFTQGSPVPPDAPTAAEVRAFLDDYERCRAFSAAERSTAEVAATWVRCYNARCQLDNLHRRALAPPDGSFVDAIQSSSL</sequence>
<keyword evidence="2" id="KW-1185">Reference proteome</keyword>
<dbReference type="Proteomes" id="UP000198983">
    <property type="component" value="Chromosome I"/>
</dbReference>
<organism evidence="1 2">
    <name type="scientific">Actinopolymorpha singaporensis</name>
    <dbReference type="NCBI Taxonomy" id="117157"/>
    <lineage>
        <taxon>Bacteria</taxon>
        <taxon>Bacillati</taxon>
        <taxon>Actinomycetota</taxon>
        <taxon>Actinomycetes</taxon>
        <taxon>Propionibacteriales</taxon>
        <taxon>Actinopolymorphaceae</taxon>
        <taxon>Actinopolymorpha</taxon>
    </lineage>
</organism>
<protein>
    <recommendedName>
        <fullName evidence="3">Phosphotransferase enzyme family protein</fullName>
    </recommendedName>
</protein>
<name>A0A1H1PE50_9ACTN</name>
<proteinExistence type="predicted"/>
<evidence type="ECO:0008006" key="3">
    <source>
        <dbReference type="Google" id="ProtNLM"/>
    </source>
</evidence>
<gene>
    <name evidence="1" type="ORF">SAMN04489717_1606</name>
</gene>
<dbReference type="AlphaFoldDB" id="A0A1H1PE50"/>
<reference evidence="1 2" key="1">
    <citation type="submission" date="2016-10" db="EMBL/GenBank/DDBJ databases">
        <authorList>
            <person name="de Groot N.N."/>
        </authorList>
    </citation>
    <scope>NUCLEOTIDE SEQUENCE [LARGE SCALE GENOMIC DNA]</scope>
    <source>
        <strain evidence="1 2">DSM 22024</strain>
    </source>
</reference>
<evidence type="ECO:0000313" key="2">
    <source>
        <dbReference type="Proteomes" id="UP000198983"/>
    </source>
</evidence>
<accession>A0A1H1PE50</accession>
<dbReference type="InterPro" id="IPR011009">
    <property type="entry name" value="Kinase-like_dom_sf"/>
</dbReference>
<evidence type="ECO:0000313" key="1">
    <source>
        <dbReference type="EMBL" id="SDS09414.1"/>
    </source>
</evidence>
<dbReference type="RefSeq" id="WP_092651989.1">
    <property type="nucleotide sequence ID" value="NZ_LT629732.1"/>
</dbReference>